<gene>
    <name evidence="1" type="ORF">COS81_00630</name>
</gene>
<evidence type="ECO:0000313" key="2">
    <source>
        <dbReference type="Proteomes" id="UP000229916"/>
    </source>
</evidence>
<dbReference type="Proteomes" id="UP000229916">
    <property type="component" value="Unassembled WGS sequence"/>
</dbReference>
<comment type="caution">
    <text evidence="1">The sequence shown here is derived from an EMBL/GenBank/DDBJ whole genome shotgun (WGS) entry which is preliminary data.</text>
</comment>
<protein>
    <submittedName>
        <fullName evidence="1">Uncharacterized protein</fullName>
    </submittedName>
</protein>
<accession>A0A2M7API1</accession>
<sequence length="189" mass="21659">MGILKLVSNTFLLVILAVFLVVPTGIVLGLRPQIKTSVLGAQTVKSDLFQRTFLNDDQNVWIKTFEKDNQTLDFIIYKGASNQNQRYPLYEIENTTAKPFEIVFRSPDKIFGPFIKQKIYLNRCMTDKPCQSFLIYNLVDEQKAASELTFPSEAGEKLKFELLVEIYGQTDPASFNISFELPFQIVTRE</sequence>
<evidence type="ECO:0000313" key="1">
    <source>
        <dbReference type="EMBL" id="PIU69273.1"/>
    </source>
</evidence>
<name>A0A2M7API1_UNCKA</name>
<dbReference type="AlphaFoldDB" id="A0A2M7API1"/>
<dbReference type="EMBL" id="PEWD01000010">
    <property type="protein sequence ID" value="PIU69273.1"/>
    <property type="molecule type" value="Genomic_DNA"/>
</dbReference>
<proteinExistence type="predicted"/>
<organism evidence="1 2">
    <name type="scientific">candidate division WWE3 bacterium CG06_land_8_20_14_3_00_42_16</name>
    <dbReference type="NCBI Taxonomy" id="1975083"/>
    <lineage>
        <taxon>Bacteria</taxon>
        <taxon>Katanobacteria</taxon>
    </lineage>
</organism>
<reference evidence="2" key="1">
    <citation type="submission" date="2017-09" db="EMBL/GenBank/DDBJ databases">
        <title>Depth-based differentiation of microbial function through sediment-hosted aquifers and enrichment of novel symbionts in the deep terrestrial subsurface.</title>
        <authorList>
            <person name="Probst A.J."/>
            <person name="Ladd B."/>
            <person name="Jarett J.K."/>
            <person name="Geller-Mcgrath D.E."/>
            <person name="Sieber C.M.K."/>
            <person name="Emerson J.B."/>
            <person name="Anantharaman K."/>
            <person name="Thomas B.C."/>
            <person name="Malmstrom R."/>
            <person name="Stieglmeier M."/>
            <person name="Klingl A."/>
            <person name="Woyke T."/>
            <person name="Ryan C.M."/>
            <person name="Banfield J.F."/>
        </authorList>
    </citation>
    <scope>NUCLEOTIDE SEQUENCE [LARGE SCALE GENOMIC DNA]</scope>
</reference>